<sequence length="394" mass="47210">MVFVRKIFEVIIMAITQEERKKIEDIIKANNWFTYEEAESQIRKHWKPDNNKKGNYLSTQRRQLQKIIRSDIIGTYFQINDRNHNHITDDEWAKQNIYGFEKEKTYFLDLPNGEEKEYKEKLHVFPKYDDLFPKFEKSIVLSAFDEQLDDERKLQFRDIYEDVYGLPGNGNTKYIMTEPYLFALKHEIERREYPTKVLYCQPDSPKYILQNFEQINFRDELLKNTDHLIDNFSLKIEQELKGQNNVKKLEINRYKNILAFINNWACINPKVLNISHLKNENIYTEFINKSNELKKEFTFNFDSEKEKEKLHKNFSKDKIIHLSDSELKDKIKNSIYSFEKYTLTKLELKLTDENVLLLQAANTRHVFSEFLLKYLKNNNADELIIDAALNAGLH</sequence>
<gene>
    <name evidence="1" type="ORF">FC44_GL001324</name>
</gene>
<evidence type="ECO:0000313" key="2">
    <source>
        <dbReference type="Proteomes" id="UP000051735"/>
    </source>
</evidence>
<reference evidence="1 2" key="1">
    <citation type="journal article" date="2015" name="Genome Announc.">
        <title>Expanding the biotechnology potential of lactobacilli through comparative genomics of 213 strains and associated genera.</title>
        <authorList>
            <person name="Sun Z."/>
            <person name="Harris H.M."/>
            <person name="McCann A."/>
            <person name="Guo C."/>
            <person name="Argimon S."/>
            <person name="Zhang W."/>
            <person name="Yang X."/>
            <person name="Jeffery I.B."/>
            <person name="Cooney J.C."/>
            <person name="Kagawa T.F."/>
            <person name="Liu W."/>
            <person name="Song Y."/>
            <person name="Salvetti E."/>
            <person name="Wrobel A."/>
            <person name="Rasinkangas P."/>
            <person name="Parkhill J."/>
            <person name="Rea M.C."/>
            <person name="O'Sullivan O."/>
            <person name="Ritari J."/>
            <person name="Douillard F.P."/>
            <person name="Paul Ross R."/>
            <person name="Yang R."/>
            <person name="Briner A.E."/>
            <person name="Felis G.E."/>
            <person name="de Vos W.M."/>
            <person name="Barrangou R."/>
            <person name="Klaenhammer T.R."/>
            <person name="Caufield P.W."/>
            <person name="Cui Y."/>
            <person name="Zhang H."/>
            <person name="O'Toole P.W."/>
        </authorList>
    </citation>
    <scope>NUCLEOTIDE SEQUENCE [LARGE SCALE GENOMIC DNA]</scope>
    <source>
        <strain evidence="1 2">DSM 6629</strain>
    </source>
</reference>
<organism evidence="1 2">
    <name type="scientific">Lactobacillus intestinalis DSM 6629</name>
    <dbReference type="NCBI Taxonomy" id="1423761"/>
    <lineage>
        <taxon>Bacteria</taxon>
        <taxon>Bacillati</taxon>
        <taxon>Bacillota</taxon>
        <taxon>Bacilli</taxon>
        <taxon>Lactobacillales</taxon>
        <taxon>Lactobacillaceae</taxon>
        <taxon>Lactobacillus</taxon>
    </lineage>
</organism>
<proteinExistence type="predicted"/>
<evidence type="ECO:0000313" key="1">
    <source>
        <dbReference type="EMBL" id="KRM34610.1"/>
    </source>
</evidence>
<comment type="caution">
    <text evidence="1">The sequence shown here is derived from an EMBL/GenBank/DDBJ whole genome shotgun (WGS) entry which is preliminary data.</text>
</comment>
<protein>
    <submittedName>
        <fullName evidence="1">Uncharacterized protein</fullName>
    </submittedName>
</protein>
<dbReference type="Proteomes" id="UP000051735">
    <property type="component" value="Unassembled WGS sequence"/>
</dbReference>
<keyword evidence="2" id="KW-1185">Reference proteome</keyword>
<dbReference type="EMBL" id="AZGN01000003">
    <property type="protein sequence ID" value="KRM34610.1"/>
    <property type="molecule type" value="Genomic_DNA"/>
</dbReference>
<name>A0ABR5PUH4_9LACO</name>
<accession>A0ABR5PUH4</accession>